<name>A0A454JD89_9NEIS</name>
<dbReference type="GO" id="GO:0008194">
    <property type="term" value="F:UDP-glycosyltransferase activity"/>
    <property type="evidence" value="ECO:0007669"/>
    <property type="project" value="InterPro"/>
</dbReference>
<dbReference type="PANTHER" id="PTHR48050:SF13">
    <property type="entry name" value="STEROL 3-BETA-GLUCOSYLTRANSFERASE UGT80A2"/>
    <property type="match status" value="1"/>
</dbReference>
<dbReference type="RefSeq" id="WP_103526350.1">
    <property type="nucleotide sequence ID" value="NZ_JAIZDC010000002.1"/>
</dbReference>
<dbReference type="SUPFAM" id="SSF53756">
    <property type="entry name" value="UDP-Glycosyltransferase/glycogen phosphorylase"/>
    <property type="match status" value="1"/>
</dbReference>
<evidence type="ECO:0000259" key="2">
    <source>
        <dbReference type="Pfam" id="PF06722"/>
    </source>
</evidence>
<dbReference type="PANTHER" id="PTHR48050">
    <property type="entry name" value="STEROL 3-BETA-GLUCOSYLTRANSFERASE"/>
    <property type="match status" value="1"/>
</dbReference>
<reference evidence="3 4" key="1">
    <citation type="submission" date="2018-10" db="EMBL/GenBank/DDBJ databases">
        <title>Draft genome sequence of Aquitalea MWU14-2217 isolated from a wild cranberry bog in Provincetown, Massachusetts.</title>
        <authorList>
            <person name="Ebadzadsahrai G."/>
            <person name="Soby S."/>
        </authorList>
    </citation>
    <scope>NUCLEOTIDE SEQUENCE [LARGE SCALE GENOMIC DNA]</scope>
    <source>
        <strain evidence="3 4">MWU14-2217</strain>
    </source>
</reference>
<organism evidence="3 4">
    <name type="scientific">Aquitalea palustris</name>
    <dbReference type="NCBI Taxonomy" id="2480983"/>
    <lineage>
        <taxon>Bacteria</taxon>
        <taxon>Pseudomonadati</taxon>
        <taxon>Pseudomonadota</taxon>
        <taxon>Betaproteobacteria</taxon>
        <taxon>Neisseriales</taxon>
        <taxon>Chromobacteriaceae</taxon>
        <taxon>Aquitalea</taxon>
    </lineage>
</organism>
<protein>
    <submittedName>
        <fullName evidence="3">Glycosyltransferase</fullName>
    </submittedName>
</protein>
<sequence length="430" mass="46903">MKIGLQAWGSEGDIAPFLALATGLVEKGHIVTLVVTDNVGRDYTQHAREAGFELVSVPMPLPADGSDLDDIWRRIIQIGNPLKQVELVLRYGYDPVAEKMLTAATDLVVSSDIVVGHFFAYPLQIAAELAGKPAVTLAIVHNCVPTRTHQAPGLPDWGTWSYALGWRLAGAIVNRVFLPRYNGQRQRAGLPPVNDTMSEAWTSKRLNLLAVSPSICQRPSDWPSQHVVTGFINAVKPTLELPLPVPLKTFVHDGEPPIFIGFGSMMLASAIEYAKETVQIWLDAVRQLGKRAVIQLPEALLHLVPNDRHFLAFAWADYRQLFPCCSVIVHHGGAGTTQSALRAGRPAIIVAHVSDQFFWGEELERLGVAGPTLQRKGLNSSKLSSAITKTLANPDQAHRAKALGESISKENGVAVAIEAIEDCYQSARYE</sequence>
<dbReference type="EMBL" id="RFAR01000117">
    <property type="protein sequence ID" value="RMC91335.1"/>
    <property type="molecule type" value="Genomic_DNA"/>
</dbReference>
<keyword evidence="3" id="KW-0808">Transferase</keyword>
<evidence type="ECO:0000313" key="3">
    <source>
        <dbReference type="EMBL" id="RMC91335.1"/>
    </source>
</evidence>
<feature type="domain" description="Erythromycin biosynthesis protein CIII-like C-terminal" evidence="2">
    <location>
        <begin position="283"/>
        <end position="403"/>
    </location>
</feature>
<dbReference type="Pfam" id="PF03033">
    <property type="entry name" value="Glyco_transf_28"/>
    <property type="match status" value="1"/>
</dbReference>
<proteinExistence type="predicted"/>
<dbReference type="GO" id="GO:0005975">
    <property type="term" value="P:carbohydrate metabolic process"/>
    <property type="evidence" value="ECO:0007669"/>
    <property type="project" value="InterPro"/>
</dbReference>
<dbReference type="InterPro" id="IPR050426">
    <property type="entry name" value="Glycosyltransferase_28"/>
</dbReference>
<gene>
    <name evidence="3" type="ORF">EAY64_19375</name>
</gene>
<dbReference type="InterPro" id="IPR010610">
    <property type="entry name" value="EryCIII-like_C"/>
</dbReference>
<accession>A0A454JD89</accession>
<dbReference type="GO" id="GO:0016758">
    <property type="term" value="F:hexosyltransferase activity"/>
    <property type="evidence" value="ECO:0007669"/>
    <property type="project" value="InterPro"/>
</dbReference>
<dbReference type="FunFam" id="3.40.50.2000:FF:000009">
    <property type="entry name" value="Sterol 3-beta-glucosyltransferase UGT80A2"/>
    <property type="match status" value="1"/>
</dbReference>
<evidence type="ECO:0000313" key="4">
    <source>
        <dbReference type="Proteomes" id="UP000274139"/>
    </source>
</evidence>
<dbReference type="InterPro" id="IPR004276">
    <property type="entry name" value="GlycoTrans_28_N"/>
</dbReference>
<dbReference type="Proteomes" id="UP000274139">
    <property type="component" value="Unassembled WGS sequence"/>
</dbReference>
<dbReference type="AlphaFoldDB" id="A0A454JD89"/>
<dbReference type="CDD" id="cd03784">
    <property type="entry name" value="GT1_Gtf-like"/>
    <property type="match status" value="1"/>
</dbReference>
<dbReference type="Pfam" id="PF06722">
    <property type="entry name" value="EryCIII-like_C"/>
    <property type="match status" value="1"/>
</dbReference>
<comment type="caution">
    <text evidence="3">The sequence shown here is derived from an EMBL/GenBank/DDBJ whole genome shotgun (WGS) entry which is preliminary data.</text>
</comment>
<feature type="domain" description="Glycosyltransferase family 28 N-terminal" evidence="1">
    <location>
        <begin position="5"/>
        <end position="71"/>
    </location>
</feature>
<dbReference type="GO" id="GO:0033072">
    <property type="term" value="P:vancomycin biosynthetic process"/>
    <property type="evidence" value="ECO:0007669"/>
    <property type="project" value="UniProtKB-ARBA"/>
</dbReference>
<dbReference type="Gene3D" id="3.40.50.2000">
    <property type="entry name" value="Glycogen Phosphorylase B"/>
    <property type="match status" value="2"/>
</dbReference>
<evidence type="ECO:0000259" key="1">
    <source>
        <dbReference type="Pfam" id="PF03033"/>
    </source>
</evidence>
<dbReference type="OrthoDB" id="9805366at2"/>
<keyword evidence="4" id="KW-1185">Reference proteome</keyword>
<dbReference type="InterPro" id="IPR002213">
    <property type="entry name" value="UDP_glucos_trans"/>
</dbReference>